<evidence type="ECO:0000256" key="3">
    <source>
        <dbReference type="ARBA" id="ARBA00011775"/>
    </source>
</evidence>
<dbReference type="SUPFAM" id="SSF49348">
    <property type="entry name" value="Clathrin adaptor appendage domain"/>
    <property type="match status" value="1"/>
</dbReference>
<dbReference type="Pfam" id="PF08752">
    <property type="entry name" value="COP-gamma_platf"/>
    <property type="match status" value="1"/>
</dbReference>
<dbReference type="GO" id="GO:0005198">
    <property type="term" value="F:structural molecule activity"/>
    <property type="evidence" value="ECO:0007669"/>
    <property type="project" value="InterPro"/>
</dbReference>
<dbReference type="InterPro" id="IPR011989">
    <property type="entry name" value="ARM-like"/>
</dbReference>
<dbReference type="PANTHER" id="PTHR10261:SF0">
    <property type="entry name" value="COATOMER SUBUNIT GAMMA-2"/>
    <property type="match status" value="1"/>
</dbReference>
<name>A0A9P6QFN4_9FUNG</name>
<keyword evidence="5 14" id="KW-0963">Cytoplasm</keyword>
<comment type="function">
    <text evidence="13 14">The coatomer is a cytosolic protein complex that binds to dilysine motifs and reversibly associates with Golgi non-clathrin-coated vesicles, which further mediate biosynthetic protein transport from the ER, via the Golgi up to the trans Golgi network. Coatomer complex is required for budding from Golgi membranes, and is essential for the retrograde Golgi-to-ER transport of dilysine-tagged proteins.</text>
</comment>
<dbReference type="AlphaFoldDB" id="A0A9P6QFN4"/>
<evidence type="ECO:0000256" key="7">
    <source>
        <dbReference type="ARBA" id="ARBA00022737"/>
    </source>
</evidence>
<evidence type="ECO:0000256" key="8">
    <source>
        <dbReference type="ARBA" id="ARBA00022892"/>
    </source>
</evidence>
<evidence type="ECO:0000256" key="15">
    <source>
        <dbReference type="SAM" id="MobiDB-lite"/>
    </source>
</evidence>
<gene>
    <name evidence="19" type="primary">SEC21</name>
    <name evidence="19" type="ORF">BG011_005243</name>
</gene>
<evidence type="ECO:0000259" key="18">
    <source>
        <dbReference type="Pfam" id="PF16381"/>
    </source>
</evidence>
<comment type="caution">
    <text evidence="19">The sequence shown here is derived from an EMBL/GenBank/DDBJ whole genome shotgun (WGS) entry which is preliminary data.</text>
</comment>
<sequence>MSYSKRDEDSGRIGYHHYFDKTTVLQEARVFNESPINARKCRALLTKILYLISLGETFGTTEATELFFSVTKLFQSKDSALRQMVYLVIKELSTVAEDVIMVTSSLMKDMQPTSEVMYRANAIRVLRKITDASMLQGLERFLKAAIVDKNAKVSSAALVSSYHLYGIAREVVKRWANEAQEAINAKPQSAVSAATSYVTSFGNMPQTYAAVSSSNIVQYHALGLLYAIRQKDRMAVSKLVQNYAAKSGMSGSVLRSPFAQCLLVRYACKVMEEDPSSTRAVYDLLEGWLRHKSEMVNLEAAKAICEIKDATVKELFPAVTTLQNFLSSGKPSIKFAAIRALNKLAMTQPAAVAPCNIDMENMITDQNRSISTFAITTLLKTGNEASVERLMKQISGFMSEITDESKVLVVEAVGSLCIKFPAKHHVMLTFLSGALRDDGGYDFKRAVVEAIFNFVKYIPESKEAALSHLCEIIEDCEYSKLSVKILHLLGVEGPKCPQPTKYIRYIYNRVILENAVVRSAAVSALAKFGVNVEDEAVKQSVKVLLSRCLDDADDEVRDRATMYLNVIKSGDEKGYVKDDSTYALAYLERQLLNYVSNPELADAPFDLSAVPKISRQEEQERGAQEQASTLQSLGGNTVSPPHSGSALNGVGARPAVSTTPSLDQQAGYAQSLAEVPEFASFGPLFKSTAKPVELTESETEYVVTCIKHIFSHHVVFQFNIKNTLNDSVLEDVNVLMTPDNDEVSLVERVLIPAPQLPYDVPGVAYVAFERTVLEEYPECTFTNELKFIVKDCDPQTGEPDEEGFEDDYQVEDVSLAIADFVLPSYIPSFNKSWEELSNGYEVVETLALTSSPGIQEACRDLIALLGMQALESTGTVQGSNVHTMILSGIFIGGIHVLARCRMTYDSATGVTLQLSIRSANQEVSEVLIGAIA</sequence>
<comment type="subcellular location">
    <subcellularLocation>
        <location evidence="14">Cytoplasm</location>
    </subcellularLocation>
    <subcellularLocation>
        <location evidence="1 14">Golgi apparatus membrane</location>
        <topology evidence="1 14">Peripheral membrane protein</topology>
        <orientation evidence="1 14">Cytoplasmic side</orientation>
    </subcellularLocation>
    <subcellularLocation>
        <location evidence="14">Cytoplasmic vesicle</location>
        <location evidence="14">COPI-coated vesicle membrane</location>
        <topology evidence="14">Peripheral membrane protein</topology>
        <orientation evidence="14">Cytoplasmic side</orientation>
    </subcellularLocation>
</comment>
<feature type="domain" description="Coatomer subunit gamma C-terminal" evidence="18">
    <location>
        <begin position="818"/>
        <end position="930"/>
    </location>
</feature>
<dbReference type="SUPFAM" id="SSF48371">
    <property type="entry name" value="ARM repeat"/>
    <property type="match status" value="1"/>
</dbReference>
<keyword evidence="10 14" id="KW-0333">Golgi apparatus</keyword>
<dbReference type="InterPro" id="IPR013041">
    <property type="entry name" value="Clathrin_app_Ig-like_sf"/>
</dbReference>
<proteinExistence type="inferred from homology"/>
<keyword evidence="4 14" id="KW-0813">Transport</keyword>
<keyword evidence="9 14" id="KW-0653">Protein transport</keyword>
<dbReference type="InterPro" id="IPR009028">
    <property type="entry name" value="Coatomer/calthrin_app_sub_C"/>
</dbReference>
<dbReference type="InterPro" id="IPR013040">
    <property type="entry name" value="Coatomer_gsu_app_Ig-like_dom"/>
</dbReference>
<keyword evidence="11 14" id="KW-0472">Membrane</keyword>
<comment type="similarity">
    <text evidence="2 14">Belongs to the COPG family.</text>
</comment>
<dbReference type="OrthoDB" id="1074925at2759"/>
<evidence type="ECO:0000256" key="5">
    <source>
        <dbReference type="ARBA" id="ARBA00022490"/>
    </source>
</evidence>
<keyword evidence="8 14" id="KW-0931">ER-Golgi transport</keyword>
<evidence type="ECO:0000256" key="10">
    <source>
        <dbReference type="ARBA" id="ARBA00023034"/>
    </source>
</evidence>
<dbReference type="InterPro" id="IPR012295">
    <property type="entry name" value="TBP_dom_sf"/>
</dbReference>
<dbReference type="GO" id="GO:0009306">
    <property type="term" value="P:protein secretion"/>
    <property type="evidence" value="ECO:0007669"/>
    <property type="project" value="TreeGrafter"/>
</dbReference>
<evidence type="ECO:0000256" key="14">
    <source>
        <dbReference type="PIRNR" id="PIRNR037093"/>
    </source>
</evidence>
<dbReference type="Gene3D" id="2.60.40.1480">
    <property type="entry name" value="Coatomer, gamma subunit, appendage domain"/>
    <property type="match status" value="1"/>
</dbReference>
<feature type="domain" description="Coatomer gamma subunit appendage Ig-like subdomain" evidence="17">
    <location>
        <begin position="668"/>
        <end position="815"/>
    </location>
</feature>
<dbReference type="Proteomes" id="UP000726737">
    <property type="component" value="Unassembled WGS sequence"/>
</dbReference>
<keyword evidence="20" id="KW-1185">Reference proteome</keyword>
<evidence type="ECO:0000259" key="16">
    <source>
        <dbReference type="Pfam" id="PF01602"/>
    </source>
</evidence>
<dbReference type="InterPro" id="IPR032154">
    <property type="entry name" value="Coatomer_g_Cpla"/>
</dbReference>
<dbReference type="Gene3D" id="3.30.310.10">
    <property type="entry name" value="TATA-Binding Protein"/>
    <property type="match status" value="1"/>
</dbReference>
<dbReference type="FunFam" id="1.25.10.10:FF:000071">
    <property type="entry name" value="Coatomer subunit gamma"/>
    <property type="match status" value="1"/>
</dbReference>
<evidence type="ECO:0000256" key="12">
    <source>
        <dbReference type="ARBA" id="ARBA00023329"/>
    </source>
</evidence>
<evidence type="ECO:0000259" key="17">
    <source>
        <dbReference type="Pfam" id="PF08752"/>
    </source>
</evidence>
<dbReference type="InterPro" id="IPR017106">
    <property type="entry name" value="Coatomer_gsu"/>
</dbReference>
<reference evidence="19" key="1">
    <citation type="journal article" date="2020" name="Fungal Divers.">
        <title>Resolving the Mortierellaceae phylogeny through synthesis of multi-gene phylogenetics and phylogenomics.</title>
        <authorList>
            <person name="Vandepol N."/>
            <person name="Liber J."/>
            <person name="Desiro A."/>
            <person name="Na H."/>
            <person name="Kennedy M."/>
            <person name="Barry K."/>
            <person name="Grigoriev I.V."/>
            <person name="Miller A.N."/>
            <person name="O'Donnell K."/>
            <person name="Stajich J.E."/>
            <person name="Bonito G."/>
        </authorList>
    </citation>
    <scope>NUCLEOTIDE SEQUENCE</scope>
    <source>
        <strain evidence="19">KOD948</strain>
    </source>
</reference>
<dbReference type="SUPFAM" id="SSF55711">
    <property type="entry name" value="Subdomain of clathrin and coatomer appendage domain"/>
    <property type="match status" value="1"/>
</dbReference>
<dbReference type="Gene3D" id="1.25.10.10">
    <property type="entry name" value="Leucine-rich Repeat Variant"/>
    <property type="match status" value="2"/>
</dbReference>
<organism evidence="19 20">
    <name type="scientific">Mortierella polycephala</name>
    <dbReference type="NCBI Taxonomy" id="41804"/>
    <lineage>
        <taxon>Eukaryota</taxon>
        <taxon>Fungi</taxon>
        <taxon>Fungi incertae sedis</taxon>
        <taxon>Mucoromycota</taxon>
        <taxon>Mortierellomycotina</taxon>
        <taxon>Mortierellomycetes</taxon>
        <taxon>Mortierellales</taxon>
        <taxon>Mortierellaceae</taxon>
        <taxon>Mortierella</taxon>
    </lineage>
</organism>
<protein>
    <recommendedName>
        <fullName evidence="14">Coatomer subunit gamma</fullName>
    </recommendedName>
</protein>
<evidence type="ECO:0000256" key="9">
    <source>
        <dbReference type="ARBA" id="ARBA00022927"/>
    </source>
</evidence>
<dbReference type="GO" id="GO:0005793">
    <property type="term" value="C:endoplasmic reticulum-Golgi intermediate compartment"/>
    <property type="evidence" value="ECO:0007669"/>
    <property type="project" value="TreeGrafter"/>
</dbReference>
<evidence type="ECO:0000256" key="6">
    <source>
        <dbReference type="ARBA" id="ARBA00022553"/>
    </source>
</evidence>
<dbReference type="GO" id="GO:0006891">
    <property type="term" value="P:intra-Golgi vesicle-mediated transport"/>
    <property type="evidence" value="ECO:0007669"/>
    <property type="project" value="TreeGrafter"/>
</dbReference>
<evidence type="ECO:0000313" key="19">
    <source>
        <dbReference type="EMBL" id="KAG0265200.1"/>
    </source>
</evidence>
<dbReference type="InterPro" id="IPR037067">
    <property type="entry name" value="Coatomer_gsu_app_sf"/>
</dbReference>
<dbReference type="PIRSF" id="PIRSF037093">
    <property type="entry name" value="Coatomer_gamma_subunit"/>
    <property type="match status" value="1"/>
</dbReference>
<dbReference type="InterPro" id="IPR002553">
    <property type="entry name" value="Clathrin/coatomer_adapt-like_N"/>
</dbReference>
<comment type="subunit">
    <text evidence="3">Oligomeric complex that consists of at least the alpha, beta, beta', gamma, delta, epsilon and zeta subunits.</text>
</comment>
<dbReference type="PANTHER" id="PTHR10261">
    <property type="entry name" value="COATOMER SUBUNIT GAMMA"/>
    <property type="match status" value="1"/>
</dbReference>
<keyword evidence="6" id="KW-0597">Phosphoprotein</keyword>
<dbReference type="InterPro" id="IPR016024">
    <property type="entry name" value="ARM-type_fold"/>
</dbReference>
<keyword evidence="7" id="KW-0677">Repeat</keyword>
<evidence type="ECO:0000256" key="13">
    <source>
        <dbReference type="ARBA" id="ARBA00025536"/>
    </source>
</evidence>
<feature type="region of interest" description="Disordered" evidence="15">
    <location>
        <begin position="615"/>
        <end position="663"/>
    </location>
</feature>
<dbReference type="GO" id="GO:0030126">
    <property type="term" value="C:COPI vesicle coat"/>
    <property type="evidence" value="ECO:0007669"/>
    <property type="project" value="InterPro"/>
</dbReference>
<evidence type="ECO:0000256" key="2">
    <source>
        <dbReference type="ARBA" id="ARBA00010720"/>
    </source>
</evidence>
<dbReference type="FunFam" id="1.25.10.10:FF:000382">
    <property type="entry name" value="Coatomer subunit gamma"/>
    <property type="match status" value="1"/>
</dbReference>
<dbReference type="FunFam" id="2.60.40.1480:FF:000001">
    <property type="entry name" value="Coatomer subunit gamma"/>
    <property type="match status" value="1"/>
</dbReference>
<dbReference type="GO" id="GO:0006888">
    <property type="term" value="P:endoplasmic reticulum to Golgi vesicle-mediated transport"/>
    <property type="evidence" value="ECO:0007669"/>
    <property type="project" value="TreeGrafter"/>
</dbReference>
<dbReference type="FunFam" id="3.30.310.10:FF:000008">
    <property type="entry name" value="Coatomer subunit gamma"/>
    <property type="match status" value="1"/>
</dbReference>
<accession>A0A9P6QFN4</accession>
<evidence type="ECO:0000313" key="20">
    <source>
        <dbReference type="Proteomes" id="UP000726737"/>
    </source>
</evidence>
<keyword evidence="12 14" id="KW-0968">Cytoplasmic vesicle</keyword>
<dbReference type="EMBL" id="JAAAJA010000036">
    <property type="protein sequence ID" value="KAG0265200.1"/>
    <property type="molecule type" value="Genomic_DNA"/>
</dbReference>
<dbReference type="Pfam" id="PF16381">
    <property type="entry name" value="Coatomer_g_Cpla"/>
    <property type="match status" value="1"/>
</dbReference>
<evidence type="ECO:0000256" key="11">
    <source>
        <dbReference type="ARBA" id="ARBA00023136"/>
    </source>
</evidence>
<dbReference type="GO" id="GO:0005783">
    <property type="term" value="C:endoplasmic reticulum"/>
    <property type="evidence" value="ECO:0007669"/>
    <property type="project" value="TreeGrafter"/>
</dbReference>
<evidence type="ECO:0000256" key="1">
    <source>
        <dbReference type="ARBA" id="ARBA00004255"/>
    </source>
</evidence>
<evidence type="ECO:0000256" key="4">
    <source>
        <dbReference type="ARBA" id="ARBA00022448"/>
    </source>
</evidence>
<dbReference type="GO" id="GO:0006886">
    <property type="term" value="P:intracellular protein transport"/>
    <property type="evidence" value="ECO:0007669"/>
    <property type="project" value="InterPro"/>
</dbReference>
<dbReference type="GO" id="GO:0000139">
    <property type="term" value="C:Golgi membrane"/>
    <property type="evidence" value="ECO:0007669"/>
    <property type="project" value="UniProtKB-SubCell"/>
</dbReference>
<feature type="domain" description="Clathrin/coatomer adaptor adaptin-like N-terminal" evidence="16">
    <location>
        <begin position="21"/>
        <end position="570"/>
    </location>
</feature>
<feature type="compositionally biased region" description="Polar residues" evidence="15">
    <location>
        <begin position="628"/>
        <end position="646"/>
    </location>
</feature>
<dbReference type="Pfam" id="PF01602">
    <property type="entry name" value="Adaptin_N"/>
    <property type="match status" value="1"/>
</dbReference>